<keyword evidence="4 5" id="KW-0012">Acyltransferase</keyword>
<keyword evidence="7" id="KW-1185">Reference proteome</keyword>
<keyword evidence="5" id="KW-0046">Antibiotic resistance</keyword>
<dbReference type="InterPro" id="IPR003679">
    <property type="entry name" value="Amioglycoside_AcTrfase"/>
</dbReference>
<reference evidence="6" key="2">
    <citation type="journal article" date="2021" name="Syst. Appl. Microbiol.">
        <title>Roseomonas hellenica sp. nov., isolated from roots of wild-growing Alkanna tinctoria.</title>
        <authorList>
            <person name="Rat A."/>
            <person name="Naranjo H.D."/>
            <person name="Lebbe L."/>
            <person name="Cnockaert M."/>
            <person name="Krigas N."/>
            <person name="Grigoriadou K."/>
            <person name="Maloupa E."/>
            <person name="Willems A."/>
        </authorList>
    </citation>
    <scope>NUCLEOTIDE SEQUENCE</scope>
    <source>
        <strain evidence="6">LMG 28251</strain>
    </source>
</reference>
<name>A0AAF1JVL5_9PROT</name>
<reference evidence="6" key="1">
    <citation type="submission" date="2020-01" db="EMBL/GenBank/DDBJ databases">
        <authorList>
            <person name="Rat A."/>
        </authorList>
    </citation>
    <scope>NUCLEOTIDE SEQUENCE</scope>
    <source>
        <strain evidence="6">LMG 28251</strain>
    </source>
</reference>
<evidence type="ECO:0000256" key="2">
    <source>
        <dbReference type="ARBA" id="ARBA00012882"/>
    </source>
</evidence>
<dbReference type="PANTHER" id="PTHR11104">
    <property type="entry name" value="AMINOGLYCOSIDE N3-ACETYLTRANSFERASE"/>
    <property type="match status" value="1"/>
</dbReference>
<dbReference type="EC" id="2.3.1.-" evidence="5"/>
<dbReference type="Pfam" id="PF02522">
    <property type="entry name" value="Antibiotic_NAT"/>
    <property type="match status" value="1"/>
</dbReference>
<accession>A0AAF1JVL5</accession>
<dbReference type="Proteomes" id="UP001196068">
    <property type="component" value="Unassembled WGS sequence"/>
</dbReference>
<dbReference type="PANTHER" id="PTHR11104:SF0">
    <property type="entry name" value="SPBETA PROPHAGE-DERIVED AMINOGLYCOSIDE N(3')-ACETYLTRANSFERASE-LIKE PROTEIN YOKD"/>
    <property type="match status" value="1"/>
</dbReference>
<proteinExistence type="inferred from homology"/>
<evidence type="ECO:0000256" key="1">
    <source>
        <dbReference type="ARBA" id="ARBA00006383"/>
    </source>
</evidence>
<protein>
    <recommendedName>
        <fullName evidence="2 5">Aminoglycoside N(3)-acetyltransferase</fullName>
        <ecNumber evidence="5">2.3.1.-</ecNumber>
    </recommendedName>
</protein>
<evidence type="ECO:0000256" key="5">
    <source>
        <dbReference type="RuleBase" id="RU365031"/>
    </source>
</evidence>
<dbReference type="GO" id="GO:0046677">
    <property type="term" value="P:response to antibiotic"/>
    <property type="evidence" value="ECO:0007669"/>
    <property type="project" value="UniProtKB-KW"/>
</dbReference>
<gene>
    <name evidence="6" type="ORF">GXW79_06280</name>
</gene>
<comment type="similarity">
    <text evidence="1 5">Belongs to the antibiotic N-acetyltransferase family.</text>
</comment>
<keyword evidence="3 5" id="KW-0808">Transferase</keyword>
<dbReference type="SUPFAM" id="SSF110710">
    <property type="entry name" value="TTHA0583/YokD-like"/>
    <property type="match status" value="1"/>
</dbReference>
<comment type="caution">
    <text evidence="6">The sequence shown here is derived from an EMBL/GenBank/DDBJ whole genome shotgun (WGS) entry which is preliminary data.</text>
</comment>
<evidence type="ECO:0000313" key="6">
    <source>
        <dbReference type="EMBL" id="MBR0654682.1"/>
    </source>
</evidence>
<dbReference type="AlphaFoldDB" id="A0AAF1JVL5"/>
<dbReference type="RefSeq" id="WP_211873503.1">
    <property type="nucleotide sequence ID" value="NZ_JAAEDH010000005.1"/>
</dbReference>
<dbReference type="GO" id="GO:0046353">
    <property type="term" value="F:aminoglycoside 3-N-acetyltransferase activity"/>
    <property type="evidence" value="ECO:0007669"/>
    <property type="project" value="UniProtKB-EC"/>
</dbReference>
<evidence type="ECO:0000313" key="7">
    <source>
        <dbReference type="Proteomes" id="UP001196068"/>
    </source>
</evidence>
<dbReference type="EMBL" id="JAAEDH010000005">
    <property type="protein sequence ID" value="MBR0654682.1"/>
    <property type="molecule type" value="Genomic_DNA"/>
</dbReference>
<evidence type="ECO:0000256" key="3">
    <source>
        <dbReference type="ARBA" id="ARBA00022679"/>
    </source>
</evidence>
<comment type="catalytic activity">
    <reaction evidence="5">
        <text>a 2-deoxystreptamine antibiotic + acetyl-CoA = an N(3)-acetyl-2-deoxystreptamine antibiotic + CoA + H(+)</text>
        <dbReference type="Rhea" id="RHEA:12665"/>
        <dbReference type="ChEBI" id="CHEBI:15378"/>
        <dbReference type="ChEBI" id="CHEBI:57287"/>
        <dbReference type="ChEBI" id="CHEBI:57288"/>
        <dbReference type="ChEBI" id="CHEBI:57921"/>
        <dbReference type="ChEBI" id="CHEBI:77452"/>
        <dbReference type="EC" id="2.3.1.81"/>
    </reaction>
</comment>
<organism evidence="6 7">
    <name type="scientific">Plastoroseomonas arctica</name>
    <dbReference type="NCBI Taxonomy" id="1509237"/>
    <lineage>
        <taxon>Bacteria</taxon>
        <taxon>Pseudomonadati</taxon>
        <taxon>Pseudomonadota</taxon>
        <taxon>Alphaproteobacteria</taxon>
        <taxon>Acetobacterales</taxon>
        <taxon>Acetobacteraceae</taxon>
        <taxon>Plastoroseomonas</taxon>
    </lineage>
</organism>
<evidence type="ECO:0000256" key="4">
    <source>
        <dbReference type="ARBA" id="ARBA00023315"/>
    </source>
</evidence>
<sequence>MTRPAFVTTDDLAADLRPLGVPAGGVLMVHSSLASLGRVLGGAPAVVRALLAALGPAGTLVMPAFSPEVSDPARWADWTGEALERARAALPAFDPDTTPTTMGAIPETFRRWPGARRSAHPQVSVCALGPRAVEIVAPHALAWGQGEGSPFARLAAMDAALLLLGVGFNRATLLHYAESRVPHGRRKTRRIPFGEGARREWVEVPCIGDDLDTHFPPLGATYVAAGRARTGMVGAADAVLASSADLVAFATAFLGSALAVD</sequence>
<dbReference type="InterPro" id="IPR028345">
    <property type="entry name" value="Antibiotic_NAT-like"/>
</dbReference>